<organism evidence="1 2">
    <name type="scientific">Liparis tanakae</name>
    <name type="common">Tanaka's snailfish</name>
    <dbReference type="NCBI Taxonomy" id="230148"/>
    <lineage>
        <taxon>Eukaryota</taxon>
        <taxon>Metazoa</taxon>
        <taxon>Chordata</taxon>
        <taxon>Craniata</taxon>
        <taxon>Vertebrata</taxon>
        <taxon>Euteleostomi</taxon>
        <taxon>Actinopterygii</taxon>
        <taxon>Neopterygii</taxon>
        <taxon>Teleostei</taxon>
        <taxon>Neoteleostei</taxon>
        <taxon>Acanthomorphata</taxon>
        <taxon>Eupercaria</taxon>
        <taxon>Perciformes</taxon>
        <taxon>Cottioidei</taxon>
        <taxon>Cottales</taxon>
        <taxon>Liparidae</taxon>
        <taxon>Liparis</taxon>
    </lineage>
</organism>
<evidence type="ECO:0000313" key="2">
    <source>
        <dbReference type="Proteomes" id="UP000314294"/>
    </source>
</evidence>
<sequence length="257" mass="29044">MLLLLCPPGIQWSFINNSLHSQNSSRSAKGSSSLDRLYSRKIRKQLVHHKQLNLLKAKQKALVEQIEKEKIQSNKGSSYKLLVEQAKLKQATSKHFKDLIRLRRTAEWPRSTLDTESSAAKEVPEVEPLPFTLSHERCISVVQKLALFLLSMDFTCHADLLLFVCKVFTRLQDEDVLGLVAFVHVLARIANATRPTIHLCEVVSEQQLERLLLLLVGTDFNRGDISWGGAWAQYSLTCMLQDILAGVLSVLRVTCLL</sequence>
<reference evidence="1 2" key="1">
    <citation type="submission" date="2019-03" db="EMBL/GenBank/DDBJ databases">
        <title>First draft genome of Liparis tanakae, snailfish: a comprehensive survey of snailfish specific genes.</title>
        <authorList>
            <person name="Kim W."/>
            <person name="Song I."/>
            <person name="Jeong J.-H."/>
            <person name="Kim D."/>
            <person name="Kim S."/>
            <person name="Ryu S."/>
            <person name="Song J.Y."/>
            <person name="Lee S.K."/>
        </authorList>
    </citation>
    <scope>NUCLEOTIDE SEQUENCE [LARGE SCALE GENOMIC DNA]</scope>
    <source>
        <tissue evidence="1">Muscle</tissue>
    </source>
</reference>
<dbReference type="EMBL" id="SRLO01013621">
    <property type="protein sequence ID" value="TNN25036.1"/>
    <property type="molecule type" value="Genomic_DNA"/>
</dbReference>
<dbReference type="AlphaFoldDB" id="A0A4Z2E7X8"/>
<proteinExistence type="predicted"/>
<accession>A0A4Z2E7X8</accession>
<comment type="caution">
    <text evidence="1">The sequence shown here is derived from an EMBL/GenBank/DDBJ whole genome shotgun (WGS) entry which is preliminary data.</text>
</comment>
<name>A0A4Z2E7X8_9TELE</name>
<gene>
    <name evidence="1" type="primary">BIRC6_3</name>
    <name evidence="1" type="ORF">EYF80_064837</name>
</gene>
<protein>
    <submittedName>
        <fullName evidence="1">Baculoviral IAP repeat-containing protein 6</fullName>
    </submittedName>
</protein>
<keyword evidence="2" id="KW-1185">Reference proteome</keyword>
<dbReference type="Proteomes" id="UP000314294">
    <property type="component" value="Unassembled WGS sequence"/>
</dbReference>
<dbReference type="OrthoDB" id="2196114at2759"/>
<evidence type="ECO:0000313" key="1">
    <source>
        <dbReference type="EMBL" id="TNN25036.1"/>
    </source>
</evidence>